<evidence type="ECO:0000313" key="3">
    <source>
        <dbReference type="Proteomes" id="UP000001072"/>
    </source>
</evidence>
<dbReference type="HOGENOM" id="CLU_1678308_0_0_1"/>
<gene>
    <name evidence="2" type="ORF">MELLADRAFT_114229</name>
</gene>
<accession>F4SCQ1</accession>
<feature type="region of interest" description="Disordered" evidence="1">
    <location>
        <begin position="28"/>
        <end position="120"/>
    </location>
</feature>
<dbReference type="InParanoid" id="F4SCQ1"/>
<dbReference type="Proteomes" id="UP000001072">
    <property type="component" value="Unassembled WGS sequence"/>
</dbReference>
<keyword evidence="3" id="KW-1185">Reference proteome</keyword>
<dbReference type="KEGG" id="mlr:MELLADRAFT_114229"/>
<proteinExistence type="predicted"/>
<organism evidence="3">
    <name type="scientific">Melampsora larici-populina (strain 98AG31 / pathotype 3-4-7)</name>
    <name type="common">Poplar leaf rust fungus</name>
    <dbReference type="NCBI Taxonomy" id="747676"/>
    <lineage>
        <taxon>Eukaryota</taxon>
        <taxon>Fungi</taxon>
        <taxon>Dikarya</taxon>
        <taxon>Basidiomycota</taxon>
        <taxon>Pucciniomycotina</taxon>
        <taxon>Pucciniomycetes</taxon>
        <taxon>Pucciniales</taxon>
        <taxon>Melampsoraceae</taxon>
        <taxon>Melampsora</taxon>
    </lineage>
</organism>
<protein>
    <submittedName>
        <fullName evidence="2">Uncharacterized protein</fullName>
    </submittedName>
</protein>
<evidence type="ECO:0000256" key="1">
    <source>
        <dbReference type="SAM" id="MobiDB-lite"/>
    </source>
</evidence>
<reference evidence="3" key="1">
    <citation type="journal article" date="2011" name="Proc. Natl. Acad. Sci. U.S.A.">
        <title>Obligate biotrophy features unraveled by the genomic analysis of rust fungi.</title>
        <authorList>
            <person name="Duplessis S."/>
            <person name="Cuomo C.A."/>
            <person name="Lin Y.-C."/>
            <person name="Aerts A."/>
            <person name="Tisserant E."/>
            <person name="Veneault-Fourrey C."/>
            <person name="Joly D.L."/>
            <person name="Hacquard S."/>
            <person name="Amselem J."/>
            <person name="Cantarel B.L."/>
            <person name="Chiu R."/>
            <person name="Coutinho P.M."/>
            <person name="Feau N."/>
            <person name="Field M."/>
            <person name="Frey P."/>
            <person name="Gelhaye E."/>
            <person name="Goldberg J."/>
            <person name="Grabherr M.G."/>
            <person name="Kodira C.D."/>
            <person name="Kohler A."/>
            <person name="Kuees U."/>
            <person name="Lindquist E.A."/>
            <person name="Lucas S.M."/>
            <person name="Mago R."/>
            <person name="Mauceli E."/>
            <person name="Morin E."/>
            <person name="Murat C."/>
            <person name="Pangilinan J.L."/>
            <person name="Park R."/>
            <person name="Pearson M."/>
            <person name="Quesneville H."/>
            <person name="Rouhier N."/>
            <person name="Sakthikumar S."/>
            <person name="Salamov A.A."/>
            <person name="Schmutz J."/>
            <person name="Selles B."/>
            <person name="Shapiro H."/>
            <person name="Tanguay P."/>
            <person name="Tuskan G.A."/>
            <person name="Henrissat B."/>
            <person name="Van de Peer Y."/>
            <person name="Rouze P."/>
            <person name="Ellis J.G."/>
            <person name="Dodds P.N."/>
            <person name="Schein J.E."/>
            <person name="Zhong S."/>
            <person name="Hamelin R.C."/>
            <person name="Grigoriev I.V."/>
            <person name="Szabo L.J."/>
            <person name="Martin F."/>
        </authorList>
    </citation>
    <scope>NUCLEOTIDE SEQUENCE [LARGE SCALE GENOMIC DNA]</scope>
    <source>
        <strain evidence="3">98AG31 / pathotype 3-4-7</strain>
    </source>
</reference>
<dbReference type="AlphaFoldDB" id="F4SCQ1"/>
<dbReference type="EMBL" id="GL883216">
    <property type="protein sequence ID" value="EGF97572.1"/>
    <property type="molecule type" value="Genomic_DNA"/>
</dbReference>
<evidence type="ECO:0000313" key="2">
    <source>
        <dbReference type="EMBL" id="EGF97572.1"/>
    </source>
</evidence>
<dbReference type="VEuPathDB" id="FungiDB:MELLADRAFT_114229"/>
<sequence length="157" mass="16557">MNVWSHTLEDGSLSDVGTVNEELMEQAWSDSKANSDSVHHARGQGSTKNQVRAPFANNTSYHKNGRQQNQTYHDNPRTSFTFDNHKGGSNGARGRGQRGRGGGRGNTMRGGGPSVRGGGGMVPSATTLVNGIMVPKFGPGAFEALKTAQANSSSAQL</sequence>
<dbReference type="RefSeq" id="XP_007419155.1">
    <property type="nucleotide sequence ID" value="XM_007419093.1"/>
</dbReference>
<name>F4SCQ1_MELLP</name>
<dbReference type="GeneID" id="18925264"/>
<feature type="compositionally biased region" description="Gly residues" evidence="1">
    <location>
        <begin position="88"/>
        <end position="120"/>
    </location>
</feature>
<feature type="compositionally biased region" description="Polar residues" evidence="1">
    <location>
        <begin position="44"/>
        <end position="82"/>
    </location>
</feature>